<dbReference type="RefSeq" id="XP_010270489.1">
    <property type="nucleotide sequence ID" value="XM_010272187.2"/>
</dbReference>
<dbReference type="STRING" id="4432.A0A1U8ARG3"/>
<feature type="region of interest" description="Disordered" evidence="1">
    <location>
        <begin position="166"/>
        <end position="230"/>
    </location>
</feature>
<feature type="compositionally biased region" description="Polar residues" evidence="1">
    <location>
        <begin position="166"/>
        <end position="179"/>
    </location>
</feature>
<evidence type="ECO:0000313" key="4">
    <source>
        <dbReference type="RefSeq" id="XP_010270488.1"/>
    </source>
</evidence>
<dbReference type="OrthoDB" id="1910495at2759"/>
<accession>A0A1U8ARG3</accession>
<evidence type="ECO:0000313" key="5">
    <source>
        <dbReference type="RefSeq" id="XP_010270489.1"/>
    </source>
</evidence>
<evidence type="ECO:0000313" key="3">
    <source>
        <dbReference type="RefSeq" id="XP_010270487.1"/>
    </source>
</evidence>
<dbReference type="RefSeq" id="XP_010270490.1">
    <property type="nucleotide sequence ID" value="XM_010272188.2"/>
</dbReference>
<dbReference type="PANTHER" id="PTHR35477">
    <property type="entry name" value="OS06G0728500 PROTEIN"/>
    <property type="match status" value="1"/>
</dbReference>
<proteinExistence type="predicted"/>
<evidence type="ECO:0000313" key="2">
    <source>
        <dbReference type="Proteomes" id="UP000189703"/>
    </source>
</evidence>
<dbReference type="KEGG" id="nnu:104606812"/>
<dbReference type="RefSeq" id="XP_010270488.1">
    <property type="nucleotide sequence ID" value="XM_010272186.2"/>
</dbReference>
<dbReference type="eggNOG" id="ENOG502QW6H">
    <property type="taxonomic scope" value="Eukaryota"/>
</dbReference>
<dbReference type="AlphaFoldDB" id="A0A1U8ARG3"/>
<dbReference type="Proteomes" id="UP000189703">
    <property type="component" value="Unplaced"/>
</dbReference>
<protein>
    <submittedName>
        <fullName evidence="3 4">Uncharacterized protein LOC104606812</fullName>
    </submittedName>
</protein>
<dbReference type="RefSeq" id="XP_010270487.1">
    <property type="nucleotide sequence ID" value="XM_010272185.2"/>
</dbReference>
<evidence type="ECO:0000313" key="6">
    <source>
        <dbReference type="RefSeq" id="XP_010270490.1"/>
    </source>
</evidence>
<dbReference type="GeneID" id="104606812"/>
<dbReference type="PANTHER" id="PTHR35477:SF1">
    <property type="entry name" value="OS06G0728500 PROTEIN"/>
    <property type="match status" value="1"/>
</dbReference>
<gene>
    <name evidence="3 4 5 6" type="primary">LOC104606812</name>
</gene>
<name>A0A1U8ARG3_NELNU</name>
<keyword evidence="2" id="KW-1185">Reference proteome</keyword>
<evidence type="ECO:0000256" key="1">
    <source>
        <dbReference type="SAM" id="MobiDB-lite"/>
    </source>
</evidence>
<dbReference type="OMA" id="ICDVNHL"/>
<sequence>MEEFNVSDINQLDTDVRLPPRKRLLAGLKKQSLECTSPPSSFSSISNDFSTRLRNLLSSDSKKLCLSPEEIVDASRSAALAAAKVAAAAKAAAEEKAAVAAKAAAAAKSALELVASVSEKTACKEKCLRSNKPKKHVPVNLLYKNHQPVEYCETDEELARQLHRAMNSSPRISKNSLSSDWKAHNHNNHGKQSNLEKTRLSNGGMHPDRNPPTCDRNSGESEVDNEGSTLEVDKLDVYTSECTKAICSEMDTFPTDGEAQANYAKEKNWRTLEDKSTCRRKRGRIKQKKLSLSLCTIKDRENLKDIESKGVPLGGEPEDKCDLRNVPLFVVEPHIQDENSVEAISVWKCNEFKAPQCFEESKIMQSLCSSPRVTTGSTMVEFDK</sequence>
<organism evidence="2 5">
    <name type="scientific">Nelumbo nucifera</name>
    <name type="common">Sacred lotus</name>
    <dbReference type="NCBI Taxonomy" id="4432"/>
    <lineage>
        <taxon>Eukaryota</taxon>
        <taxon>Viridiplantae</taxon>
        <taxon>Streptophyta</taxon>
        <taxon>Embryophyta</taxon>
        <taxon>Tracheophyta</taxon>
        <taxon>Spermatophyta</taxon>
        <taxon>Magnoliopsida</taxon>
        <taxon>Proteales</taxon>
        <taxon>Nelumbonaceae</taxon>
        <taxon>Nelumbo</taxon>
    </lineage>
</organism>
<reference evidence="3 4" key="1">
    <citation type="submission" date="2025-04" db="UniProtKB">
        <authorList>
            <consortium name="RefSeq"/>
        </authorList>
    </citation>
    <scope>IDENTIFICATION</scope>
</reference>